<dbReference type="Pfam" id="PF22599">
    <property type="entry name" value="SecDF_P1_head"/>
    <property type="match status" value="1"/>
</dbReference>
<evidence type="ECO:0000313" key="3">
    <source>
        <dbReference type="Proteomes" id="UP000237104"/>
    </source>
</evidence>
<dbReference type="InterPro" id="IPR054384">
    <property type="entry name" value="SecDF_P1_head"/>
</dbReference>
<evidence type="ECO:0000259" key="1">
    <source>
        <dbReference type="Pfam" id="PF22599"/>
    </source>
</evidence>
<dbReference type="AlphaFoldDB" id="A0A2S3ZPU9"/>
<protein>
    <recommendedName>
        <fullName evidence="1">SecDF P1 head subdomain domain-containing protein</fullName>
    </recommendedName>
</protein>
<feature type="domain" description="SecDF P1 head subdomain" evidence="1">
    <location>
        <begin position="82"/>
        <end position="184"/>
    </location>
</feature>
<comment type="caution">
    <text evidence="2">The sequence shown here is derived from an EMBL/GenBank/DDBJ whole genome shotgun (WGS) entry which is preliminary data.</text>
</comment>
<dbReference type="Proteomes" id="UP000237104">
    <property type="component" value="Unassembled WGS sequence"/>
</dbReference>
<proteinExistence type="predicted"/>
<accession>A0A2S3ZPU9</accession>
<reference evidence="2 3" key="1">
    <citation type="submission" date="2018-01" db="EMBL/GenBank/DDBJ databases">
        <title>Cryobacterium sp. nov., from glaciers in China.</title>
        <authorList>
            <person name="Liu Q."/>
            <person name="Xin Y.-H."/>
        </authorList>
    </citation>
    <scope>NUCLEOTIDE SEQUENCE [LARGE SCALE GENOMIC DNA]</scope>
    <source>
        <strain evidence="2 3">TMB1-8</strain>
    </source>
</reference>
<dbReference type="EMBL" id="PPXF01000011">
    <property type="protein sequence ID" value="POH71245.1"/>
    <property type="molecule type" value="Genomic_DNA"/>
</dbReference>
<sequence length="186" mass="18843">MFTLPIDSSVDRGSPSPVDLVEICAERGGDFTGTTRLTLAAFMLLALSACSSSAGADGTSSGTGGTIDMAVSDTCSAGSDSQCVLVDGDSVLLPSTFREAGVKSSSVAEGGQSAVDVTFTEDGAKVWQELAEEAVGAGDSARLLIKVGGEVQTAVRVMEAMKGDQVQIVLGTDESAQDLVDLIQGN</sequence>
<evidence type="ECO:0000313" key="2">
    <source>
        <dbReference type="EMBL" id="POH71245.1"/>
    </source>
</evidence>
<organism evidence="2 3">
    <name type="scientific">Cryobacterium zongtaii</name>
    <dbReference type="NCBI Taxonomy" id="1259217"/>
    <lineage>
        <taxon>Bacteria</taxon>
        <taxon>Bacillati</taxon>
        <taxon>Actinomycetota</taxon>
        <taxon>Actinomycetes</taxon>
        <taxon>Micrococcales</taxon>
        <taxon>Microbacteriaceae</taxon>
        <taxon>Cryobacterium</taxon>
    </lineage>
</organism>
<dbReference type="Gene3D" id="3.30.1360.200">
    <property type="match status" value="1"/>
</dbReference>
<name>A0A2S3ZPU9_9MICO</name>
<gene>
    <name evidence="2" type="ORF">C3B59_01165</name>
</gene>